<dbReference type="InterPro" id="IPR029058">
    <property type="entry name" value="AB_hydrolase_fold"/>
</dbReference>
<feature type="region of interest" description="Disordered" evidence="1">
    <location>
        <begin position="59"/>
        <end position="92"/>
    </location>
</feature>
<evidence type="ECO:0000313" key="3">
    <source>
        <dbReference type="EMBL" id="SBS87005.1"/>
    </source>
</evidence>
<dbReference type="Pfam" id="PF02450">
    <property type="entry name" value="LCAT"/>
    <property type="match status" value="1"/>
</dbReference>
<feature type="region of interest" description="Disordered" evidence="1">
    <location>
        <begin position="229"/>
        <end position="260"/>
    </location>
</feature>
<feature type="compositionally biased region" description="Basic and acidic residues" evidence="1">
    <location>
        <begin position="169"/>
        <end position="209"/>
    </location>
</feature>
<feature type="compositionally biased region" description="Basic and acidic residues" evidence="1">
    <location>
        <begin position="236"/>
        <end position="260"/>
    </location>
</feature>
<accession>A0A1A8W4S9</accession>
<feature type="compositionally biased region" description="Basic and acidic residues" evidence="1">
    <location>
        <begin position="113"/>
        <end position="161"/>
    </location>
</feature>
<dbReference type="SUPFAM" id="SSF53474">
    <property type="entry name" value="alpha/beta-Hydrolases"/>
    <property type="match status" value="1"/>
</dbReference>
<dbReference type="GO" id="GO:0006629">
    <property type="term" value="P:lipid metabolic process"/>
    <property type="evidence" value="ECO:0007669"/>
    <property type="project" value="InterPro"/>
</dbReference>
<feature type="signal peptide" evidence="2">
    <location>
        <begin position="1"/>
        <end position="21"/>
    </location>
</feature>
<dbReference type="VEuPathDB" id="PlasmoDB:PmUG01_11034300"/>
<organism evidence="3 4">
    <name type="scientific">Plasmodium malariae</name>
    <dbReference type="NCBI Taxonomy" id="5858"/>
    <lineage>
        <taxon>Eukaryota</taxon>
        <taxon>Sar</taxon>
        <taxon>Alveolata</taxon>
        <taxon>Apicomplexa</taxon>
        <taxon>Aconoidasida</taxon>
        <taxon>Haemosporida</taxon>
        <taxon>Plasmodiidae</taxon>
        <taxon>Plasmodium</taxon>
        <taxon>Plasmodium (Plasmodium)</taxon>
    </lineage>
</organism>
<dbReference type="EMBL" id="FLQW01000963">
    <property type="protein sequence ID" value="SBS87005.1"/>
    <property type="molecule type" value="Genomic_DNA"/>
</dbReference>
<sequence>MSKLLLLIIVCNLLISALVCSYIPSLGSIVNLFLKAPYKISFFNSEKIKGEIPNLQDGENFTTKNGIKDLEGGDSSSEQDKKEVVPEEGAGVQKEDVTYKEAVVEKEAVAVKEAEAEGKEVEAEGKEVEAEGKEAEAEGKEAEAEGKEVESEGKEVESEGKEVEEEGKEAEAEGKEAETEGKEAEAEGKDVESEGKEAEAEGKEAAAVRADEVQKNVVEEHPKISSFFKKSKKHKFNGESKDENKKVDEKHVETNIDQDKHSESKKLTTYLLPGVGGSTLIAQYKNALIPSCGSNVLNSEPFRIWFSIKRLFSVTTNIYCTLDTIRLNYDVEKKLYVNQPGVNISVEEFGKLKGVRHLDYIRNTAIAITRYYHILASQFTSNGYVEGESIIGAPYDWRYPLNQQDYDTFKKHIEHMYEKRNKIKVNLIGHSFGGLFINFFLSRIVNKEWKQKYINNIIYMSCPFKGTVKTVRALLHGNRDFISFKLSKLISFSVSDGMMKAIGNSIGSLFDLIPYREYYEYDQVVIIININDKPINEKVMQSVITRCGIYNKECYLNRTDIKLKVYTLSNWHELLSEDLKEKYYNNLPYIDRHFDMDHGVPIYCVHSTQKNKNTDYLLFYQRENLNDEPIVYYGGGDGTVPYESLASCSNFHNSVKYKNFQYNGHMEILHNPEVAKYVYNIAQTYNE</sequence>
<feature type="region of interest" description="Disordered" evidence="1">
    <location>
        <begin position="113"/>
        <end position="209"/>
    </location>
</feature>
<dbReference type="InterPro" id="IPR003386">
    <property type="entry name" value="LACT/PDAT_acylTrfase"/>
</dbReference>
<evidence type="ECO:0000313" key="4">
    <source>
        <dbReference type="Proteomes" id="UP000078597"/>
    </source>
</evidence>
<feature type="chain" id="PRO_5008380841" evidence="2">
    <location>
        <begin position="22"/>
        <end position="687"/>
    </location>
</feature>
<reference evidence="4" key="1">
    <citation type="submission" date="2016-05" db="EMBL/GenBank/DDBJ databases">
        <authorList>
            <person name="Naeem Raeece"/>
        </authorList>
    </citation>
    <scope>NUCLEOTIDE SEQUENCE [LARGE SCALE GENOMIC DNA]</scope>
</reference>
<dbReference type="AlphaFoldDB" id="A0A1A8W4S9"/>
<dbReference type="Gene3D" id="3.40.50.1820">
    <property type="entry name" value="alpha/beta hydrolase"/>
    <property type="match status" value="2"/>
</dbReference>
<protein>
    <submittedName>
        <fullName evidence="3">Phosphatidylcholine-sterol acyltransferase, putative (PL)</fullName>
    </submittedName>
</protein>
<evidence type="ECO:0000256" key="2">
    <source>
        <dbReference type="SAM" id="SignalP"/>
    </source>
</evidence>
<keyword evidence="3" id="KW-0808">Transferase</keyword>
<dbReference type="GO" id="GO:0008374">
    <property type="term" value="F:O-acyltransferase activity"/>
    <property type="evidence" value="ECO:0007669"/>
    <property type="project" value="InterPro"/>
</dbReference>
<keyword evidence="2" id="KW-0732">Signal</keyword>
<proteinExistence type="predicted"/>
<dbReference type="Proteomes" id="UP000078597">
    <property type="component" value="Unassembled WGS sequence"/>
</dbReference>
<dbReference type="PANTHER" id="PTHR11440">
    <property type="entry name" value="LECITHIN-CHOLESTEROL ACYLTRANSFERASE-RELATED"/>
    <property type="match status" value="1"/>
</dbReference>
<evidence type="ECO:0000256" key="1">
    <source>
        <dbReference type="SAM" id="MobiDB-lite"/>
    </source>
</evidence>
<gene>
    <name evidence="3" type="ORF">PMALA_018090</name>
</gene>
<name>A0A1A8W4S9_PLAMA</name>
<keyword evidence="3" id="KW-0012">Acyltransferase</keyword>